<evidence type="ECO:0000313" key="9">
    <source>
        <dbReference type="EMBL" id="SIO38369.1"/>
    </source>
</evidence>
<dbReference type="EMBL" id="FSRA01000002">
    <property type="protein sequence ID" value="SIO38369.1"/>
    <property type="molecule type" value="Genomic_DNA"/>
</dbReference>
<dbReference type="GO" id="GO:0004806">
    <property type="term" value="F:triacylglycerol lipase activity"/>
    <property type="evidence" value="ECO:0007669"/>
    <property type="project" value="UniProtKB-EC"/>
</dbReference>
<reference evidence="9 10" key="1">
    <citation type="submission" date="2016-11" db="EMBL/GenBank/DDBJ databases">
        <authorList>
            <person name="Jaros S."/>
            <person name="Januszkiewicz K."/>
            <person name="Wedrychowicz H."/>
        </authorList>
    </citation>
    <scope>NUCLEOTIDE SEQUENCE [LARGE SCALE GENOMIC DNA]</scope>
    <source>
        <strain evidence="9 10">DSM 24787</strain>
    </source>
</reference>
<keyword evidence="6" id="KW-0378">Hydrolase</keyword>
<dbReference type="Proteomes" id="UP000185003">
    <property type="component" value="Unassembled WGS sequence"/>
</dbReference>
<dbReference type="PANTHER" id="PTHR34043">
    <property type="entry name" value="ALPHA/BETA-HYDROLASES SUPERFAMILY PROTEIN"/>
    <property type="match status" value="1"/>
</dbReference>
<evidence type="ECO:0000256" key="5">
    <source>
        <dbReference type="ARBA" id="ARBA00022729"/>
    </source>
</evidence>
<keyword evidence="10" id="KW-1185">Reference proteome</keyword>
<dbReference type="PROSITE" id="PS51257">
    <property type="entry name" value="PROKAR_LIPOPROTEIN"/>
    <property type="match status" value="1"/>
</dbReference>
<dbReference type="SUPFAM" id="SSF53474">
    <property type="entry name" value="alpha/beta-Hydrolases"/>
    <property type="match status" value="1"/>
</dbReference>
<dbReference type="STRING" id="536979.SAMN04488055_3564"/>
<proteinExistence type="predicted"/>
<evidence type="ECO:0000256" key="4">
    <source>
        <dbReference type="ARBA" id="ARBA00022525"/>
    </source>
</evidence>
<dbReference type="GO" id="GO:0005576">
    <property type="term" value="C:extracellular region"/>
    <property type="evidence" value="ECO:0007669"/>
    <property type="project" value="UniProtKB-SubCell"/>
</dbReference>
<comment type="catalytic activity">
    <reaction evidence="1">
        <text>a triacylglycerol + H2O = a diacylglycerol + a fatty acid + H(+)</text>
        <dbReference type="Rhea" id="RHEA:12044"/>
        <dbReference type="ChEBI" id="CHEBI:15377"/>
        <dbReference type="ChEBI" id="CHEBI:15378"/>
        <dbReference type="ChEBI" id="CHEBI:17855"/>
        <dbReference type="ChEBI" id="CHEBI:18035"/>
        <dbReference type="ChEBI" id="CHEBI:28868"/>
        <dbReference type="EC" id="3.1.1.3"/>
    </reaction>
</comment>
<evidence type="ECO:0000256" key="3">
    <source>
        <dbReference type="ARBA" id="ARBA00013279"/>
    </source>
</evidence>
<organism evidence="9 10">
    <name type="scientific">Chitinophaga niabensis</name>
    <dbReference type="NCBI Taxonomy" id="536979"/>
    <lineage>
        <taxon>Bacteria</taxon>
        <taxon>Pseudomonadati</taxon>
        <taxon>Bacteroidota</taxon>
        <taxon>Chitinophagia</taxon>
        <taxon>Chitinophagales</taxon>
        <taxon>Chitinophagaceae</taxon>
        <taxon>Chitinophaga</taxon>
    </lineage>
</organism>
<feature type="domain" description="Lipase-like C-terminal" evidence="8">
    <location>
        <begin position="58"/>
        <end position="420"/>
    </location>
</feature>
<dbReference type="InterPro" id="IPR056304">
    <property type="entry name" value="Lip-like_C"/>
</dbReference>
<accession>A0A1N6J2E0</accession>
<evidence type="ECO:0000313" key="10">
    <source>
        <dbReference type="Proteomes" id="UP000185003"/>
    </source>
</evidence>
<dbReference type="PANTHER" id="PTHR34043:SF3">
    <property type="entry name" value="ALPHA_BETA-HYDROLASES SUPERFAMILY PROTEIN"/>
    <property type="match status" value="1"/>
</dbReference>
<dbReference type="Pfam" id="PF24708">
    <property type="entry name" value="Lip_C"/>
    <property type="match status" value="1"/>
</dbReference>
<dbReference type="Gene3D" id="3.40.50.1820">
    <property type="entry name" value="alpha/beta hydrolase"/>
    <property type="match status" value="1"/>
</dbReference>
<dbReference type="GO" id="GO:0006629">
    <property type="term" value="P:lipid metabolic process"/>
    <property type="evidence" value="ECO:0007669"/>
    <property type="project" value="UniProtKB-KW"/>
</dbReference>
<dbReference type="InterPro" id="IPR029058">
    <property type="entry name" value="AB_hydrolase_fold"/>
</dbReference>
<gene>
    <name evidence="9" type="ORF">SAMN04488055_3564</name>
</gene>
<keyword evidence="5" id="KW-0732">Signal</keyword>
<evidence type="ECO:0000256" key="1">
    <source>
        <dbReference type="ARBA" id="ARBA00001024"/>
    </source>
</evidence>
<comment type="subcellular location">
    <subcellularLocation>
        <location evidence="2">Secreted</location>
    </subcellularLocation>
</comment>
<name>A0A1N6J2E0_9BACT</name>
<sequence>MLVKNYLIILVMLLAIACKKESSLSQKEEVANEAVTPLDKAIPLPAGHSGMHRSGGHIPIIMVHGLGGFGPGEMGGLYHYWGGQDNIPQYLTGSGYPAYEAKVGPVSSNWDRAIELYYYIKGGYVDYGKFHSSHFGHAQKRVRYFPGIYPEWDAAHPVHLLGHSMGGITVRKLVALLEQGNAAERTDPAHADIFNGDKTGWVRSVTTISTPHNGATLSYLLLDGNIPFVRKMVTWVAALAGIVPGIEKIYDFSLEQWGLEQQPGESWNAYAQRVEDSDIWSTDDYSGHDVTPEAAVAAQATEPDSRNVYYFSVTTKASLRGLLTGWEYPRLDMNPVLMPIAFPTPILMGLGNYTRNVPGKIVIDSKWWPNDGAANTYGMSGPAGSVIRPYDPAVPLEKGVWNDVGVYNGYDHFDVIGIGYFFSVRPFYTNIARLLSTVE</sequence>
<evidence type="ECO:0000256" key="2">
    <source>
        <dbReference type="ARBA" id="ARBA00004613"/>
    </source>
</evidence>
<dbReference type="EC" id="3.1.1.3" evidence="3"/>
<keyword evidence="4" id="KW-0964">Secreted</keyword>
<keyword evidence="7" id="KW-0443">Lipid metabolism</keyword>
<evidence type="ECO:0000259" key="8">
    <source>
        <dbReference type="Pfam" id="PF24708"/>
    </source>
</evidence>
<evidence type="ECO:0000256" key="7">
    <source>
        <dbReference type="ARBA" id="ARBA00023098"/>
    </source>
</evidence>
<protein>
    <recommendedName>
        <fullName evidence="3">triacylglycerol lipase</fullName>
        <ecNumber evidence="3">3.1.1.3</ecNumber>
    </recommendedName>
</protein>
<dbReference type="AlphaFoldDB" id="A0A1N6J2E0"/>
<evidence type="ECO:0000256" key="6">
    <source>
        <dbReference type="ARBA" id="ARBA00022801"/>
    </source>
</evidence>